<dbReference type="EMBL" id="JAINUG010000247">
    <property type="protein sequence ID" value="KAJ8385564.1"/>
    <property type="molecule type" value="Genomic_DNA"/>
</dbReference>
<accession>A0AAD7RJV8</accession>
<gene>
    <name evidence="1" type="ORF">AAFF_G00185180</name>
</gene>
<protein>
    <submittedName>
        <fullName evidence="1">Uncharacterized protein</fullName>
    </submittedName>
</protein>
<proteinExistence type="predicted"/>
<keyword evidence="2" id="KW-1185">Reference proteome</keyword>
<dbReference type="AlphaFoldDB" id="A0AAD7RJV8"/>
<sequence>MVHKPGPTAARQQIFQGSTTGEEKVQILIMNGPITSCQEGRITSATATGRQGSVDSARSERNLSQCEALSHIRSAAKL</sequence>
<evidence type="ECO:0000313" key="2">
    <source>
        <dbReference type="Proteomes" id="UP001221898"/>
    </source>
</evidence>
<organism evidence="1 2">
    <name type="scientific">Aldrovandia affinis</name>
    <dbReference type="NCBI Taxonomy" id="143900"/>
    <lineage>
        <taxon>Eukaryota</taxon>
        <taxon>Metazoa</taxon>
        <taxon>Chordata</taxon>
        <taxon>Craniata</taxon>
        <taxon>Vertebrata</taxon>
        <taxon>Euteleostomi</taxon>
        <taxon>Actinopterygii</taxon>
        <taxon>Neopterygii</taxon>
        <taxon>Teleostei</taxon>
        <taxon>Notacanthiformes</taxon>
        <taxon>Halosauridae</taxon>
        <taxon>Aldrovandia</taxon>
    </lineage>
</organism>
<reference evidence="1" key="1">
    <citation type="journal article" date="2023" name="Science">
        <title>Genome structures resolve the early diversification of teleost fishes.</title>
        <authorList>
            <person name="Parey E."/>
            <person name="Louis A."/>
            <person name="Montfort J."/>
            <person name="Bouchez O."/>
            <person name="Roques C."/>
            <person name="Iampietro C."/>
            <person name="Lluch J."/>
            <person name="Castinel A."/>
            <person name="Donnadieu C."/>
            <person name="Desvignes T."/>
            <person name="Floi Bucao C."/>
            <person name="Jouanno E."/>
            <person name="Wen M."/>
            <person name="Mejri S."/>
            <person name="Dirks R."/>
            <person name="Jansen H."/>
            <person name="Henkel C."/>
            <person name="Chen W.J."/>
            <person name="Zahm M."/>
            <person name="Cabau C."/>
            <person name="Klopp C."/>
            <person name="Thompson A.W."/>
            <person name="Robinson-Rechavi M."/>
            <person name="Braasch I."/>
            <person name="Lecointre G."/>
            <person name="Bobe J."/>
            <person name="Postlethwait J.H."/>
            <person name="Berthelot C."/>
            <person name="Roest Crollius H."/>
            <person name="Guiguen Y."/>
        </authorList>
    </citation>
    <scope>NUCLEOTIDE SEQUENCE</scope>
    <source>
        <strain evidence="1">NC1722</strain>
    </source>
</reference>
<dbReference type="Proteomes" id="UP001221898">
    <property type="component" value="Unassembled WGS sequence"/>
</dbReference>
<evidence type="ECO:0000313" key="1">
    <source>
        <dbReference type="EMBL" id="KAJ8385564.1"/>
    </source>
</evidence>
<comment type="caution">
    <text evidence="1">The sequence shown here is derived from an EMBL/GenBank/DDBJ whole genome shotgun (WGS) entry which is preliminary data.</text>
</comment>
<name>A0AAD7RJV8_9TELE</name>